<keyword evidence="10" id="KW-0067">ATP-binding</keyword>
<comment type="caution">
    <text evidence="17">The sequence shown here is derived from an EMBL/GenBank/DDBJ whole genome shotgun (WGS) entry which is preliminary data.</text>
</comment>
<reference evidence="17 18" key="1">
    <citation type="submission" date="2021-01" db="EMBL/GenBank/DDBJ databases">
        <title>Sequencing the genomes of 1000 actinobacteria strains.</title>
        <authorList>
            <person name="Klenk H.-P."/>
        </authorList>
    </citation>
    <scope>NUCLEOTIDE SEQUENCE [LARGE SCALE GENOMIC DNA]</scope>
    <source>
        <strain evidence="17 18">DSM 18662</strain>
    </source>
</reference>
<evidence type="ECO:0000256" key="1">
    <source>
        <dbReference type="ARBA" id="ARBA00004964"/>
    </source>
</evidence>
<dbReference type="InterPro" id="IPR002575">
    <property type="entry name" value="Aminoglycoside_PTrfase"/>
</dbReference>
<evidence type="ECO:0000256" key="3">
    <source>
        <dbReference type="ARBA" id="ARBA00011245"/>
    </source>
</evidence>
<dbReference type="Gene3D" id="3.90.1200.10">
    <property type="match status" value="1"/>
</dbReference>
<dbReference type="SUPFAM" id="SSF56112">
    <property type="entry name" value="Protein kinase-like (PK-like)"/>
    <property type="match status" value="1"/>
</dbReference>
<keyword evidence="6" id="KW-0321">Glycogen metabolism</keyword>
<dbReference type="EC" id="2.7.1.175" evidence="4"/>
<evidence type="ECO:0000256" key="11">
    <source>
        <dbReference type="ARBA" id="ARBA00023056"/>
    </source>
</evidence>
<dbReference type="Proteomes" id="UP000704762">
    <property type="component" value="Unassembled WGS sequence"/>
</dbReference>
<accession>A0ABS2RED8</accession>
<evidence type="ECO:0000256" key="9">
    <source>
        <dbReference type="ARBA" id="ARBA00022777"/>
    </source>
</evidence>
<dbReference type="InterPro" id="IPR040999">
    <property type="entry name" value="Mak_N_cap"/>
</dbReference>
<evidence type="ECO:0000256" key="7">
    <source>
        <dbReference type="ARBA" id="ARBA00022679"/>
    </source>
</evidence>
<evidence type="ECO:0000256" key="6">
    <source>
        <dbReference type="ARBA" id="ARBA00022600"/>
    </source>
</evidence>
<keyword evidence="8" id="KW-0547">Nucleotide-binding</keyword>
<comment type="similarity">
    <text evidence="2">Belongs to the aminoglycoside phosphotransferase family.</text>
</comment>
<comment type="subunit">
    <text evidence="3">Monomer.</text>
</comment>
<comment type="pathway">
    <text evidence="1">Glycan biosynthesis; glycogen biosynthesis.</text>
</comment>
<dbReference type="Pfam" id="PF01636">
    <property type="entry name" value="APH"/>
    <property type="match status" value="1"/>
</dbReference>
<dbReference type="Pfam" id="PF18085">
    <property type="entry name" value="Mak_N_cap"/>
    <property type="match status" value="1"/>
</dbReference>
<proteinExistence type="inferred from homology"/>
<dbReference type="RefSeq" id="WP_204916060.1">
    <property type="nucleotide sequence ID" value="NZ_BAAAQP010000003.1"/>
</dbReference>
<evidence type="ECO:0000259" key="16">
    <source>
        <dbReference type="Pfam" id="PF18085"/>
    </source>
</evidence>
<evidence type="ECO:0000256" key="13">
    <source>
        <dbReference type="ARBA" id="ARBA00031251"/>
    </source>
</evidence>
<organism evidence="17 18">
    <name type="scientific">Microlunatus panaciterrae</name>
    <dbReference type="NCBI Taxonomy" id="400768"/>
    <lineage>
        <taxon>Bacteria</taxon>
        <taxon>Bacillati</taxon>
        <taxon>Actinomycetota</taxon>
        <taxon>Actinomycetes</taxon>
        <taxon>Propionibacteriales</taxon>
        <taxon>Propionibacteriaceae</taxon>
        <taxon>Microlunatus</taxon>
    </lineage>
</organism>
<dbReference type="InterPro" id="IPR011009">
    <property type="entry name" value="Kinase-like_dom_sf"/>
</dbReference>
<keyword evidence="18" id="KW-1185">Reference proteome</keyword>
<feature type="domain" description="Aminoglycoside phosphotransferase" evidence="15">
    <location>
        <begin position="232"/>
        <end position="377"/>
    </location>
</feature>
<gene>
    <name evidence="17" type="ORF">JOE57_000272</name>
</gene>
<evidence type="ECO:0000256" key="5">
    <source>
        <dbReference type="ARBA" id="ARBA00013882"/>
    </source>
</evidence>
<keyword evidence="9" id="KW-0418">Kinase</keyword>
<keyword evidence="7 17" id="KW-0808">Transferase</keyword>
<name>A0ABS2RED8_9ACTN</name>
<evidence type="ECO:0000256" key="12">
    <source>
        <dbReference type="ARBA" id="ARBA00023277"/>
    </source>
</evidence>
<evidence type="ECO:0000256" key="14">
    <source>
        <dbReference type="ARBA" id="ARBA00049067"/>
    </source>
</evidence>
<dbReference type="GO" id="GO:0016740">
    <property type="term" value="F:transferase activity"/>
    <property type="evidence" value="ECO:0007669"/>
    <property type="project" value="UniProtKB-KW"/>
</dbReference>
<evidence type="ECO:0000256" key="4">
    <source>
        <dbReference type="ARBA" id="ARBA00011962"/>
    </source>
</evidence>
<evidence type="ECO:0000313" key="17">
    <source>
        <dbReference type="EMBL" id="MBM7797351.1"/>
    </source>
</evidence>
<evidence type="ECO:0000259" key="15">
    <source>
        <dbReference type="Pfam" id="PF01636"/>
    </source>
</evidence>
<dbReference type="EMBL" id="JAFBCF010000001">
    <property type="protein sequence ID" value="MBM7797351.1"/>
    <property type="molecule type" value="Genomic_DNA"/>
</dbReference>
<evidence type="ECO:0000256" key="10">
    <source>
        <dbReference type="ARBA" id="ARBA00022840"/>
    </source>
</evidence>
<evidence type="ECO:0000313" key="18">
    <source>
        <dbReference type="Proteomes" id="UP000704762"/>
    </source>
</evidence>
<evidence type="ECO:0000256" key="2">
    <source>
        <dbReference type="ARBA" id="ARBA00006219"/>
    </source>
</evidence>
<protein>
    <recommendedName>
        <fullName evidence="5">Maltokinase</fullName>
        <ecNumber evidence="4">2.7.1.175</ecNumber>
    </recommendedName>
    <alternativeName>
        <fullName evidence="13">Maltose-1-phosphate synthase</fullName>
    </alternativeName>
</protein>
<comment type="catalytic activity">
    <reaction evidence="14">
        <text>D-maltose + ATP = alpha-maltose 1-phosphate + ADP + H(+)</text>
        <dbReference type="Rhea" id="RHEA:31915"/>
        <dbReference type="ChEBI" id="CHEBI:15378"/>
        <dbReference type="ChEBI" id="CHEBI:17306"/>
        <dbReference type="ChEBI" id="CHEBI:30616"/>
        <dbReference type="ChEBI" id="CHEBI:63576"/>
        <dbReference type="ChEBI" id="CHEBI:456216"/>
        <dbReference type="EC" id="2.7.1.175"/>
    </reaction>
</comment>
<keyword evidence="12" id="KW-0119">Carbohydrate metabolism</keyword>
<evidence type="ECO:0000256" key="8">
    <source>
        <dbReference type="ARBA" id="ARBA00022741"/>
    </source>
</evidence>
<sequence>MTEAEDRQRLLSYVTEARWFGGKGRSAELTGVSALPWLTEAGSWPAVRVEIVEINYLADTATGSAAESGPSEFYQIPVSYRPAPHPDWHFAEIWRIDDPELGPVVGYDAVYDPQACQLLLAQLLRQARSHDGETSTSFHLTDRGALTGTEEPEVFAGQQSNTSIMFGQLAMLKVFRRLELGHNLDIEVHEALSRDGIADVAKLFGWFEGSWRQGDTEVTADLGMLVERFKQAEDGWGLALDSLSERKEFATEAAALGRALAEIHGALRTSFPTGQLTGAAVAATMAERVHRAAAIAAPLRDLVPGLLRCFDALAGQQLSVQRVHGDFHLGQTLRTPDGWKIIDFEGEPAKTLAERSAPDSVWRDVAGMLRSFDYAAASVPGAAGAEWAAACRSAFLEGYTGRLSPEELIMLQAYEADKAVYEVIYEVRNRPDWVNIPLAAVAAIANSSAAAGS</sequence>
<keyword evidence="11" id="KW-0320">Glycogen biosynthesis</keyword>
<feature type="domain" description="Maltokinase N-terminal cap" evidence="16">
    <location>
        <begin position="13"/>
        <end position="112"/>
    </location>
</feature>